<dbReference type="InterPro" id="IPR036520">
    <property type="entry name" value="UPF0759_sf"/>
</dbReference>
<gene>
    <name evidence="1" type="ORF">JMJ55_28960</name>
</gene>
<dbReference type="Pfam" id="PF01904">
    <property type="entry name" value="DUF72"/>
    <property type="match status" value="1"/>
</dbReference>
<dbReference type="EMBL" id="JAEUXJ010000035">
    <property type="protein sequence ID" value="MBL6459353.1"/>
    <property type="molecule type" value="Genomic_DNA"/>
</dbReference>
<dbReference type="SUPFAM" id="SSF117396">
    <property type="entry name" value="TM1631-like"/>
    <property type="match status" value="1"/>
</dbReference>
<organism evidence="1 2">
    <name type="scientific">Belnapia mucosa</name>
    <dbReference type="NCBI Taxonomy" id="2804532"/>
    <lineage>
        <taxon>Bacteria</taxon>
        <taxon>Pseudomonadati</taxon>
        <taxon>Pseudomonadota</taxon>
        <taxon>Alphaproteobacteria</taxon>
        <taxon>Acetobacterales</taxon>
        <taxon>Roseomonadaceae</taxon>
        <taxon>Belnapia</taxon>
    </lineage>
</organism>
<comment type="caution">
    <text evidence="1">The sequence shown here is derived from an EMBL/GenBank/DDBJ whole genome shotgun (WGS) entry which is preliminary data.</text>
</comment>
<reference evidence="1 2" key="1">
    <citation type="submission" date="2021-01" db="EMBL/GenBank/DDBJ databases">
        <title>Belnapia mucosa sp. nov. and Belnapia arida sp. nov., isolated from the Tabernas Desert (Almeria, Spain).</title>
        <authorList>
            <person name="Molina-Menor E."/>
            <person name="Vidal-Verdu A."/>
            <person name="Calonge A."/>
            <person name="Satari L."/>
            <person name="Pereto Magraner J."/>
            <person name="Porcar Miralles M."/>
        </authorList>
    </citation>
    <scope>NUCLEOTIDE SEQUENCE [LARGE SCALE GENOMIC DNA]</scope>
    <source>
        <strain evidence="1 2">T6</strain>
    </source>
</reference>
<dbReference type="PANTHER" id="PTHR30348:SF14">
    <property type="entry name" value="BLR8050 PROTEIN"/>
    <property type="match status" value="1"/>
</dbReference>
<dbReference type="RefSeq" id="WP_202829087.1">
    <property type="nucleotide sequence ID" value="NZ_JAEUXJ010000035.1"/>
</dbReference>
<evidence type="ECO:0000313" key="1">
    <source>
        <dbReference type="EMBL" id="MBL6459353.1"/>
    </source>
</evidence>
<protein>
    <submittedName>
        <fullName evidence="1">DUF72 domain-containing protein</fullName>
    </submittedName>
</protein>
<evidence type="ECO:0000313" key="2">
    <source>
        <dbReference type="Proteomes" id="UP000606490"/>
    </source>
</evidence>
<dbReference type="Gene3D" id="3.20.20.410">
    <property type="entry name" value="Protein of unknown function UPF0759"/>
    <property type="match status" value="1"/>
</dbReference>
<proteinExistence type="predicted"/>
<sequence>MTEIPKTLRVGTAGWSIPAAQADRFPGKGSHLQRYSQRLPAVEINSSFYRPHRTSTYARWAASVPADFRFAVKVPKEITHTRRLANATEPLARFLEEVSLLGPKLGPLLIQLPPSLVFHQDLVSEFLQNLRNSFAGDLACEPRHPSWFTDAVDAMLSEHRVARVAADPAPVPRAAEPGGWPALTYFRLHGSPRMYYSPYPQAYLERLRHQLSSLNGEVWCIFDNTAEGAATHDALVVAA</sequence>
<name>A0ABS1VG00_9PROT</name>
<dbReference type="Proteomes" id="UP000606490">
    <property type="component" value="Unassembled WGS sequence"/>
</dbReference>
<dbReference type="InterPro" id="IPR002763">
    <property type="entry name" value="DUF72"/>
</dbReference>
<keyword evidence="2" id="KW-1185">Reference proteome</keyword>
<accession>A0ABS1VG00</accession>
<dbReference type="PANTHER" id="PTHR30348">
    <property type="entry name" value="UNCHARACTERIZED PROTEIN YECE"/>
    <property type="match status" value="1"/>
</dbReference>